<feature type="compositionally biased region" description="Polar residues" evidence="1">
    <location>
        <begin position="113"/>
        <end position="130"/>
    </location>
</feature>
<dbReference type="EMBL" id="CAKKTJ010000119">
    <property type="protein sequence ID" value="CAH0475036.1"/>
    <property type="molecule type" value="Genomic_DNA"/>
</dbReference>
<feature type="region of interest" description="Disordered" evidence="1">
    <location>
        <begin position="113"/>
        <end position="145"/>
    </location>
</feature>
<organism evidence="2 3">
    <name type="scientific">Peronospora belbahrii</name>
    <dbReference type="NCBI Taxonomy" id="622444"/>
    <lineage>
        <taxon>Eukaryota</taxon>
        <taxon>Sar</taxon>
        <taxon>Stramenopiles</taxon>
        <taxon>Oomycota</taxon>
        <taxon>Peronosporomycetes</taxon>
        <taxon>Peronosporales</taxon>
        <taxon>Peronosporaceae</taxon>
        <taxon>Peronospora</taxon>
    </lineage>
</organism>
<evidence type="ECO:0008006" key="4">
    <source>
        <dbReference type="Google" id="ProtNLM"/>
    </source>
</evidence>
<evidence type="ECO:0000313" key="3">
    <source>
        <dbReference type="Proteomes" id="UP001160483"/>
    </source>
</evidence>
<gene>
    <name evidence="2" type="ORF">PBS003_LOCUS1872</name>
</gene>
<dbReference type="Proteomes" id="UP001160483">
    <property type="component" value="Unassembled WGS sequence"/>
</dbReference>
<evidence type="ECO:0000256" key="1">
    <source>
        <dbReference type="SAM" id="MobiDB-lite"/>
    </source>
</evidence>
<comment type="caution">
    <text evidence="2">The sequence shown here is derived from an EMBL/GenBank/DDBJ whole genome shotgun (WGS) entry which is preliminary data.</text>
</comment>
<reference evidence="2" key="1">
    <citation type="submission" date="2021-11" db="EMBL/GenBank/DDBJ databases">
        <authorList>
            <person name="Islam A."/>
            <person name="Islam S."/>
            <person name="Flora M.S."/>
            <person name="Rahman M."/>
            <person name="Ziaur R.M."/>
            <person name="Epstein J.H."/>
            <person name="Hassan M."/>
            <person name="Klassen M."/>
            <person name="Woodard K."/>
            <person name="Webb A."/>
            <person name="Webby R.J."/>
            <person name="El Zowalaty M.E."/>
        </authorList>
    </citation>
    <scope>NUCLEOTIDE SEQUENCE</scope>
    <source>
        <strain evidence="2">Pbs3</strain>
    </source>
</reference>
<sequence length="289" mass="31958">MGAVLCTCGDREDSEFNGLRYDRLGHVKAGRVAAVMGKYGAFPPKYQHLQHPEYSSLLLSRGETYVLSDDVSNEGYSRHSGHAQAYADAFRAKLQEPPLSPRSKFKLLSSRIPTDNSITPTESSVDSGSNGEEITTTTEGGGAGGVTVFDTMEQRQKRHQVWNSYSFQDEIGNRLIDDDDESVTEEDWKQRANPLVTIIVPPGPCGLVLQVVRDDSGAPVVDGFVRKYDGRKSTIENSGLVKKGSALCAINDIDVTRMPLKEVIRTLNLSSHLERTFTFRNGFQHRNSM</sequence>
<accession>A0AAU9KTU5</accession>
<evidence type="ECO:0000313" key="2">
    <source>
        <dbReference type="EMBL" id="CAH0475036.1"/>
    </source>
</evidence>
<name>A0AAU9KTU5_9STRA</name>
<dbReference type="AlphaFoldDB" id="A0AAU9KTU5"/>
<proteinExistence type="predicted"/>
<protein>
    <recommendedName>
        <fullName evidence="4">PDZ domain-containing protein</fullName>
    </recommendedName>
</protein>